<proteinExistence type="predicted"/>
<dbReference type="GO" id="GO:0045944">
    <property type="term" value="P:positive regulation of transcription by RNA polymerase II"/>
    <property type="evidence" value="ECO:0007669"/>
    <property type="project" value="TreeGrafter"/>
</dbReference>
<feature type="domain" description="Xylanolytic transcriptional activator regulatory" evidence="7">
    <location>
        <begin position="410"/>
        <end position="484"/>
    </location>
</feature>
<dbReference type="InterPro" id="IPR051711">
    <property type="entry name" value="Stress_Response_Reg"/>
</dbReference>
<dbReference type="OrthoDB" id="3266505at2759"/>
<dbReference type="GO" id="GO:0008270">
    <property type="term" value="F:zinc ion binding"/>
    <property type="evidence" value="ECO:0007669"/>
    <property type="project" value="InterPro"/>
</dbReference>
<comment type="subcellular location">
    <subcellularLocation>
        <location evidence="1">Nucleus</location>
    </subcellularLocation>
</comment>
<dbReference type="InterPro" id="IPR007219">
    <property type="entry name" value="XnlR_reg_dom"/>
</dbReference>
<dbReference type="AlphaFoldDB" id="A0A9N9YMI9"/>
<dbReference type="GO" id="GO:0005634">
    <property type="term" value="C:nucleus"/>
    <property type="evidence" value="ECO:0007669"/>
    <property type="project" value="UniProtKB-SubCell"/>
</dbReference>
<dbReference type="Proteomes" id="UP000696573">
    <property type="component" value="Unassembled WGS sequence"/>
</dbReference>
<evidence type="ECO:0000256" key="3">
    <source>
        <dbReference type="ARBA" id="ARBA00023125"/>
    </source>
</evidence>
<feature type="compositionally biased region" description="Polar residues" evidence="6">
    <location>
        <begin position="187"/>
        <end position="199"/>
    </location>
</feature>
<feature type="region of interest" description="Disordered" evidence="6">
    <location>
        <begin position="166"/>
        <end position="206"/>
    </location>
</feature>
<name>A0A9N9YMI9_9HYPO</name>
<evidence type="ECO:0000259" key="7">
    <source>
        <dbReference type="SMART" id="SM00906"/>
    </source>
</evidence>
<dbReference type="EMBL" id="CABFNQ020000694">
    <property type="protein sequence ID" value="CAH0023712.1"/>
    <property type="molecule type" value="Genomic_DNA"/>
</dbReference>
<keyword evidence="5" id="KW-0539">Nucleus</keyword>
<gene>
    <name evidence="8" type="ORF">CRHIZ90672A_00000121</name>
</gene>
<dbReference type="PANTHER" id="PTHR47540:SF6">
    <property type="entry name" value="ZN(II)2CYS6 TRANSCRIPTION FACTOR (EUROFUNG)"/>
    <property type="match status" value="1"/>
</dbReference>
<keyword evidence="3" id="KW-0238">DNA-binding</keyword>
<keyword evidence="2" id="KW-0805">Transcription regulation</keyword>
<dbReference type="GO" id="GO:0043565">
    <property type="term" value="F:sequence-specific DNA binding"/>
    <property type="evidence" value="ECO:0007669"/>
    <property type="project" value="TreeGrafter"/>
</dbReference>
<reference evidence="8" key="1">
    <citation type="submission" date="2021-10" db="EMBL/GenBank/DDBJ databases">
        <authorList>
            <person name="Piombo E."/>
        </authorList>
    </citation>
    <scope>NUCLEOTIDE SEQUENCE</scope>
</reference>
<keyword evidence="9" id="KW-1185">Reference proteome</keyword>
<comment type="caution">
    <text evidence="8">The sequence shown here is derived from an EMBL/GenBank/DDBJ whole genome shotgun (WGS) entry which is preliminary data.</text>
</comment>
<evidence type="ECO:0000313" key="9">
    <source>
        <dbReference type="Proteomes" id="UP000696573"/>
    </source>
</evidence>
<feature type="compositionally biased region" description="Polar residues" evidence="6">
    <location>
        <begin position="168"/>
        <end position="178"/>
    </location>
</feature>
<dbReference type="Pfam" id="PF04082">
    <property type="entry name" value="Fungal_trans"/>
    <property type="match status" value="1"/>
</dbReference>
<organism evidence="8 9">
    <name type="scientific">Clonostachys rhizophaga</name>
    <dbReference type="NCBI Taxonomy" id="160324"/>
    <lineage>
        <taxon>Eukaryota</taxon>
        <taxon>Fungi</taxon>
        <taxon>Dikarya</taxon>
        <taxon>Ascomycota</taxon>
        <taxon>Pezizomycotina</taxon>
        <taxon>Sordariomycetes</taxon>
        <taxon>Hypocreomycetidae</taxon>
        <taxon>Hypocreales</taxon>
        <taxon>Bionectriaceae</taxon>
        <taxon>Clonostachys</taxon>
    </lineage>
</organism>
<evidence type="ECO:0000313" key="8">
    <source>
        <dbReference type="EMBL" id="CAH0023712.1"/>
    </source>
</evidence>
<evidence type="ECO:0000256" key="5">
    <source>
        <dbReference type="ARBA" id="ARBA00023242"/>
    </source>
</evidence>
<evidence type="ECO:0000256" key="1">
    <source>
        <dbReference type="ARBA" id="ARBA00004123"/>
    </source>
</evidence>
<keyword evidence="4" id="KW-0804">Transcription</keyword>
<sequence length="791" mass="87934">MEDNVVLLEFLSWITPGSDCAWYFSDAEHHNRAMRVAFIHPSSYSTSHECHRLVPRETEKRTHSVSKLSTPQLPDSLSRVLTWETGVESVMRARSNVPGVSLAPTVPRTTAALSVYTPTAYGVSGSIKGRIALFSYVLVLLTWLSSYIDELLDEIALLRQAGRPFVISDTTPPTSSQIAKDHDDIDSNNNGNEETSLPDSASAVGRVPPAASDAVLATPGTESGDCLQNPVLGNQPWFLNLTPEMPLLIGEATDVAFATRFRQELSGASQNHLPRVDYVQDDIISSLGESKLSWPTPSRARFLLKVCFNTVCRRHYLVRKSSTAQLLEEAIRNPAACDKLSVCKLFALFALGEIYSTRTCISGDTFPGILYYLSASRMLSVLSEQPRIDCVEIMMMLSIYSLAMNRRHSGYCLVGYAVRFSILMGLHLNVPRTQLPSCELHEHRIRIWWTVYSLDRLWACMLGKPVSIQNEDIDVNLPSKSDLFAESFEEDVADADYLTASLRIANLGAHITASIYGRRTHDSPISRRVQQALQDLSTWLEQLPGPLHVALDQVLPNSAMPMITLFVYFNQCLIIASRPVLLHTLRQYRNSREQTTAATTTILPPSETALSLSETCIKCARRSYRILTESWINGAFPTFDFTFTQYLFSASTILAMSSLLQGSQSQTDGDDFESAGQILKQLSDNGNYSAKEFCRHIRATESVLEKYRIERSQVPDDQHSQLIATVANATSSSLSSSPNNALAGFSGSSFAESPLHGFLSQRDADFQFLDSAFVDDDFQSLFFLEDSWPSR</sequence>
<evidence type="ECO:0000256" key="4">
    <source>
        <dbReference type="ARBA" id="ARBA00023163"/>
    </source>
</evidence>
<evidence type="ECO:0000256" key="6">
    <source>
        <dbReference type="SAM" id="MobiDB-lite"/>
    </source>
</evidence>
<dbReference type="GO" id="GO:0006351">
    <property type="term" value="P:DNA-templated transcription"/>
    <property type="evidence" value="ECO:0007669"/>
    <property type="project" value="InterPro"/>
</dbReference>
<accession>A0A9N9YMI9</accession>
<dbReference type="CDD" id="cd12148">
    <property type="entry name" value="fungal_TF_MHR"/>
    <property type="match status" value="1"/>
</dbReference>
<evidence type="ECO:0000256" key="2">
    <source>
        <dbReference type="ARBA" id="ARBA00023015"/>
    </source>
</evidence>
<dbReference type="PANTHER" id="PTHR47540">
    <property type="entry name" value="THIAMINE REPRESSIBLE GENES REGULATORY PROTEIN THI5"/>
    <property type="match status" value="1"/>
</dbReference>
<dbReference type="SMART" id="SM00906">
    <property type="entry name" value="Fungal_trans"/>
    <property type="match status" value="1"/>
</dbReference>
<protein>
    <recommendedName>
        <fullName evidence="7">Xylanolytic transcriptional activator regulatory domain-containing protein</fullName>
    </recommendedName>
</protein>